<evidence type="ECO:0000313" key="5">
    <source>
        <dbReference type="RefSeq" id="XP_051861675.1"/>
    </source>
</evidence>
<dbReference type="GeneID" id="127565715"/>
<dbReference type="InterPro" id="IPR002110">
    <property type="entry name" value="Ankyrin_rpt"/>
</dbReference>
<sequence>MVCLVYRYSTPFKIYHRRQNVLDCRPKQLRPLVILERGAEINNRSNEYYESALSVASYKGHIDMVRFLLQAGADHLNFALSAASTGGQMEVSTAIAARKFN</sequence>
<dbReference type="SUPFAM" id="SSF48403">
    <property type="entry name" value="Ankyrin repeat"/>
    <property type="match status" value="1"/>
</dbReference>
<dbReference type="Gene3D" id="1.25.40.20">
    <property type="entry name" value="Ankyrin repeat-containing domain"/>
    <property type="match status" value="1"/>
</dbReference>
<keyword evidence="4" id="KW-1185">Reference proteome</keyword>
<proteinExistence type="predicted"/>
<dbReference type="GO" id="GO:0005737">
    <property type="term" value="C:cytoplasm"/>
    <property type="evidence" value="ECO:0007669"/>
    <property type="project" value="TreeGrafter"/>
</dbReference>
<feature type="repeat" description="ANK" evidence="3">
    <location>
        <begin position="48"/>
        <end position="74"/>
    </location>
</feature>
<gene>
    <name evidence="5" type="primary">LOC127565715</name>
</gene>
<evidence type="ECO:0000256" key="2">
    <source>
        <dbReference type="ARBA" id="ARBA00023043"/>
    </source>
</evidence>
<dbReference type="AlphaFoldDB" id="A0A9C6SYN7"/>
<name>A0A9C6SYN7_DROAB</name>
<dbReference type="Pfam" id="PF00023">
    <property type="entry name" value="Ank"/>
    <property type="match status" value="1"/>
</dbReference>
<dbReference type="RefSeq" id="XP_051861675.1">
    <property type="nucleotide sequence ID" value="XM_052005715.1"/>
</dbReference>
<dbReference type="PANTHER" id="PTHR23206:SF8">
    <property type="entry name" value="ANKYRIN REPEAT AND KH DOMAIN-CONTAINING 1"/>
    <property type="match status" value="1"/>
</dbReference>
<keyword evidence="1" id="KW-0677">Repeat</keyword>
<dbReference type="GO" id="GO:0045087">
    <property type="term" value="P:innate immune response"/>
    <property type="evidence" value="ECO:0007669"/>
    <property type="project" value="TreeGrafter"/>
</dbReference>
<dbReference type="InterPro" id="IPR036770">
    <property type="entry name" value="Ankyrin_rpt-contain_sf"/>
</dbReference>
<accession>A0A9C6SYN7</accession>
<dbReference type="PROSITE" id="PS50297">
    <property type="entry name" value="ANK_REP_REGION"/>
    <property type="match status" value="1"/>
</dbReference>
<keyword evidence="2 3" id="KW-0040">ANK repeat</keyword>
<dbReference type="InterPro" id="IPR051631">
    <property type="entry name" value="Ankyrin-KH/SAM_domain"/>
</dbReference>
<protein>
    <submittedName>
        <fullName evidence="5">Ankyrin repeat and KH domain-containing protein 1-like</fullName>
    </submittedName>
</protein>
<evidence type="ECO:0000256" key="3">
    <source>
        <dbReference type="PROSITE-ProRule" id="PRU00023"/>
    </source>
</evidence>
<dbReference type="PANTHER" id="PTHR23206">
    <property type="entry name" value="MASK PROTEIN"/>
    <property type="match status" value="1"/>
</dbReference>
<evidence type="ECO:0000313" key="4">
    <source>
        <dbReference type="Proteomes" id="UP000515160"/>
    </source>
</evidence>
<evidence type="ECO:0000256" key="1">
    <source>
        <dbReference type="ARBA" id="ARBA00022737"/>
    </source>
</evidence>
<dbReference type="OrthoDB" id="10258888at2759"/>
<dbReference type="Proteomes" id="UP000515160">
    <property type="component" value="Chromosome 3"/>
</dbReference>
<dbReference type="PROSITE" id="PS50088">
    <property type="entry name" value="ANK_REPEAT"/>
    <property type="match status" value="1"/>
</dbReference>
<organism evidence="4 5">
    <name type="scientific">Drosophila albomicans</name>
    <name type="common">Fruit fly</name>
    <dbReference type="NCBI Taxonomy" id="7291"/>
    <lineage>
        <taxon>Eukaryota</taxon>
        <taxon>Metazoa</taxon>
        <taxon>Ecdysozoa</taxon>
        <taxon>Arthropoda</taxon>
        <taxon>Hexapoda</taxon>
        <taxon>Insecta</taxon>
        <taxon>Pterygota</taxon>
        <taxon>Neoptera</taxon>
        <taxon>Endopterygota</taxon>
        <taxon>Diptera</taxon>
        <taxon>Brachycera</taxon>
        <taxon>Muscomorpha</taxon>
        <taxon>Ephydroidea</taxon>
        <taxon>Drosophilidae</taxon>
        <taxon>Drosophila</taxon>
    </lineage>
</organism>
<reference evidence="5" key="1">
    <citation type="submission" date="2025-08" db="UniProtKB">
        <authorList>
            <consortium name="RefSeq"/>
        </authorList>
    </citation>
    <scope>IDENTIFICATION</scope>
    <source>
        <strain evidence="5">15112-1751.03</strain>
        <tissue evidence="5">Whole Adult</tissue>
    </source>
</reference>